<evidence type="ECO:0000256" key="1">
    <source>
        <dbReference type="ARBA" id="ARBA00004613"/>
    </source>
</evidence>
<protein>
    <recommendedName>
        <fullName evidence="8">CREG-like beta-barrel domain-containing protein</fullName>
    </recommendedName>
</protein>
<sequence length="269" mass="29530">MINRNIFWVLISVILLNFSNGNAETPEAGHYDVFDSSDLAKLISNPRGNVIVQIVNHGTVGFLNSGSKSKPSRFEESESETEPIDNGSNSVDFDSIPPPENAAEMARYIVKNSNWTSLATISTREPTVGYPSNNIVSVSDGPVGKSTGVPYMYVTSLDLSQRDLVVDPRASLTMTLAQSEYCRVQALDPEDPRCAHVILTGEFVKIQNGTQEASFAEQALFTKHPVMSSWPPDHGFFFAKLHISNIIVLDYFGGAKTVAPKDYFKATVY</sequence>
<dbReference type="GO" id="GO:0005615">
    <property type="term" value="C:extracellular space"/>
    <property type="evidence" value="ECO:0007669"/>
    <property type="project" value="TreeGrafter"/>
</dbReference>
<accession>A0A8J2PSX1</accession>
<evidence type="ECO:0000313" key="10">
    <source>
        <dbReference type="Proteomes" id="UP000708208"/>
    </source>
</evidence>
<keyword evidence="5" id="KW-0325">Glycoprotein</keyword>
<dbReference type="EMBL" id="CAJVCH010540133">
    <property type="protein sequence ID" value="CAG7826541.1"/>
    <property type="molecule type" value="Genomic_DNA"/>
</dbReference>
<dbReference type="Proteomes" id="UP000708208">
    <property type="component" value="Unassembled WGS sequence"/>
</dbReference>
<keyword evidence="3" id="KW-0964">Secreted</keyword>
<comment type="subcellular location">
    <subcellularLocation>
        <location evidence="1">Secreted</location>
    </subcellularLocation>
</comment>
<gene>
    <name evidence="9" type="ORF">AFUS01_LOCUS36589</name>
</gene>
<proteinExistence type="inferred from homology"/>
<dbReference type="AlphaFoldDB" id="A0A8J2PSX1"/>
<evidence type="ECO:0000259" key="8">
    <source>
        <dbReference type="Pfam" id="PF13883"/>
    </source>
</evidence>
<dbReference type="Pfam" id="PF13883">
    <property type="entry name" value="CREG_beta-barrel"/>
    <property type="match status" value="1"/>
</dbReference>
<name>A0A8J2PSX1_9HEXA</name>
<comment type="caution">
    <text evidence="9">The sequence shown here is derived from an EMBL/GenBank/DDBJ whole genome shotgun (WGS) entry which is preliminary data.</text>
</comment>
<organism evidence="9 10">
    <name type="scientific">Allacma fusca</name>
    <dbReference type="NCBI Taxonomy" id="39272"/>
    <lineage>
        <taxon>Eukaryota</taxon>
        <taxon>Metazoa</taxon>
        <taxon>Ecdysozoa</taxon>
        <taxon>Arthropoda</taxon>
        <taxon>Hexapoda</taxon>
        <taxon>Collembola</taxon>
        <taxon>Symphypleona</taxon>
        <taxon>Sminthuridae</taxon>
        <taxon>Allacma</taxon>
    </lineage>
</organism>
<evidence type="ECO:0000256" key="5">
    <source>
        <dbReference type="ARBA" id="ARBA00023180"/>
    </source>
</evidence>
<dbReference type="PANTHER" id="PTHR13343:SF17">
    <property type="entry name" value="CELLULAR REPRESSOR OF E1A-STIMULATED GENES, ISOFORM A"/>
    <property type="match status" value="1"/>
</dbReference>
<comment type="similarity">
    <text evidence="2">Belongs to the CREG family.</text>
</comment>
<feature type="region of interest" description="Disordered" evidence="6">
    <location>
        <begin position="65"/>
        <end position="96"/>
    </location>
</feature>
<reference evidence="9" key="1">
    <citation type="submission" date="2021-06" db="EMBL/GenBank/DDBJ databases">
        <authorList>
            <person name="Hodson N. C."/>
            <person name="Mongue J. A."/>
            <person name="Jaron S. K."/>
        </authorList>
    </citation>
    <scope>NUCLEOTIDE SEQUENCE</scope>
</reference>
<feature type="signal peptide" evidence="7">
    <location>
        <begin position="1"/>
        <end position="23"/>
    </location>
</feature>
<dbReference type="GO" id="GO:0012505">
    <property type="term" value="C:endomembrane system"/>
    <property type="evidence" value="ECO:0007669"/>
    <property type="project" value="UniProtKB-ARBA"/>
</dbReference>
<dbReference type="GO" id="GO:0005737">
    <property type="term" value="C:cytoplasm"/>
    <property type="evidence" value="ECO:0007669"/>
    <property type="project" value="UniProtKB-ARBA"/>
</dbReference>
<dbReference type="PANTHER" id="PTHR13343">
    <property type="entry name" value="CREG1 PROTEIN"/>
    <property type="match status" value="1"/>
</dbReference>
<dbReference type="FunFam" id="2.30.110.10:FF:000004">
    <property type="entry name" value="Cellular repressor of E1A-stimulated genes 1"/>
    <property type="match status" value="1"/>
</dbReference>
<dbReference type="InterPro" id="IPR055343">
    <property type="entry name" value="CREG_beta-barrel"/>
</dbReference>
<keyword evidence="4 7" id="KW-0732">Signal</keyword>
<evidence type="ECO:0000256" key="3">
    <source>
        <dbReference type="ARBA" id="ARBA00022525"/>
    </source>
</evidence>
<evidence type="ECO:0000256" key="7">
    <source>
        <dbReference type="SAM" id="SignalP"/>
    </source>
</evidence>
<evidence type="ECO:0000313" key="9">
    <source>
        <dbReference type="EMBL" id="CAG7826541.1"/>
    </source>
</evidence>
<evidence type="ECO:0000256" key="4">
    <source>
        <dbReference type="ARBA" id="ARBA00022729"/>
    </source>
</evidence>
<feature type="domain" description="CREG-like beta-barrel" evidence="8">
    <location>
        <begin position="97"/>
        <end position="265"/>
    </location>
</feature>
<keyword evidence="10" id="KW-1185">Reference proteome</keyword>
<evidence type="ECO:0000256" key="2">
    <source>
        <dbReference type="ARBA" id="ARBA00009230"/>
    </source>
</evidence>
<dbReference type="OrthoDB" id="46836at2759"/>
<feature type="chain" id="PRO_5035146056" description="CREG-like beta-barrel domain-containing protein" evidence="7">
    <location>
        <begin position="24"/>
        <end position="269"/>
    </location>
</feature>
<evidence type="ECO:0000256" key="6">
    <source>
        <dbReference type="SAM" id="MobiDB-lite"/>
    </source>
</evidence>